<protein>
    <recommendedName>
        <fullName evidence="4">C2H2-type domain-containing protein</fullName>
    </recommendedName>
</protein>
<dbReference type="GO" id="GO:0008270">
    <property type="term" value="F:zinc ion binding"/>
    <property type="evidence" value="ECO:0007669"/>
    <property type="project" value="UniProtKB-KW"/>
</dbReference>
<dbReference type="AlphaFoldDB" id="A0AAV2T3T1"/>
<name>A0AAV2T3T1_CALDB</name>
<reference evidence="5" key="1">
    <citation type="submission" date="2024-06" db="EMBL/GenBank/DDBJ databases">
        <authorList>
            <person name="Liu X."/>
            <person name="Lenzi L."/>
            <person name="Haldenby T S."/>
            <person name="Uol C."/>
        </authorList>
    </citation>
    <scope>NUCLEOTIDE SEQUENCE</scope>
</reference>
<keyword evidence="1" id="KW-0863">Zinc-finger</keyword>
<feature type="chain" id="PRO_5043405112" description="C2H2-type domain-containing protein" evidence="3">
    <location>
        <begin position="20"/>
        <end position="221"/>
    </location>
</feature>
<dbReference type="PROSITE" id="PS00028">
    <property type="entry name" value="ZINC_FINGER_C2H2_1"/>
    <property type="match status" value="1"/>
</dbReference>
<evidence type="ECO:0000256" key="1">
    <source>
        <dbReference type="PROSITE-ProRule" id="PRU00042"/>
    </source>
</evidence>
<dbReference type="Proteomes" id="UP001497525">
    <property type="component" value="Unassembled WGS sequence"/>
</dbReference>
<dbReference type="EMBL" id="CAXLJL010000098">
    <property type="protein sequence ID" value="CAL5131496.1"/>
    <property type="molecule type" value="Genomic_DNA"/>
</dbReference>
<accession>A0AAV2T3T1</accession>
<evidence type="ECO:0000256" key="3">
    <source>
        <dbReference type="SAM" id="SignalP"/>
    </source>
</evidence>
<dbReference type="InterPro" id="IPR013087">
    <property type="entry name" value="Znf_C2H2_type"/>
</dbReference>
<keyword evidence="3" id="KW-0732">Signal</keyword>
<proteinExistence type="predicted"/>
<evidence type="ECO:0000313" key="5">
    <source>
        <dbReference type="EMBL" id="CAL5131496.1"/>
    </source>
</evidence>
<feature type="domain" description="C2H2-type" evidence="4">
    <location>
        <begin position="116"/>
        <end position="144"/>
    </location>
</feature>
<organism evidence="5 6">
    <name type="scientific">Calicophoron daubneyi</name>
    <name type="common">Rumen fluke</name>
    <name type="synonym">Paramphistomum daubneyi</name>
    <dbReference type="NCBI Taxonomy" id="300641"/>
    <lineage>
        <taxon>Eukaryota</taxon>
        <taxon>Metazoa</taxon>
        <taxon>Spiralia</taxon>
        <taxon>Lophotrochozoa</taxon>
        <taxon>Platyhelminthes</taxon>
        <taxon>Trematoda</taxon>
        <taxon>Digenea</taxon>
        <taxon>Plagiorchiida</taxon>
        <taxon>Pronocephalata</taxon>
        <taxon>Paramphistomoidea</taxon>
        <taxon>Paramphistomidae</taxon>
        <taxon>Calicophoron</taxon>
    </lineage>
</organism>
<gene>
    <name evidence="5" type="ORF">CDAUBV1_LOCUS3917</name>
</gene>
<dbReference type="PROSITE" id="PS50157">
    <property type="entry name" value="ZINC_FINGER_C2H2_2"/>
    <property type="match status" value="1"/>
</dbReference>
<keyword evidence="1" id="KW-0862">Zinc</keyword>
<feature type="region of interest" description="Disordered" evidence="2">
    <location>
        <begin position="158"/>
        <end position="221"/>
    </location>
</feature>
<dbReference type="InterPro" id="IPR036236">
    <property type="entry name" value="Znf_C2H2_sf"/>
</dbReference>
<dbReference type="Gene3D" id="3.30.160.60">
    <property type="entry name" value="Classic Zinc Finger"/>
    <property type="match status" value="1"/>
</dbReference>
<feature type="compositionally biased region" description="Polar residues" evidence="2">
    <location>
        <begin position="183"/>
        <end position="208"/>
    </location>
</feature>
<comment type="caution">
    <text evidence="5">The sequence shown here is derived from an EMBL/GenBank/DDBJ whole genome shotgun (WGS) entry which is preliminary data.</text>
</comment>
<evidence type="ECO:0000259" key="4">
    <source>
        <dbReference type="PROSITE" id="PS50157"/>
    </source>
</evidence>
<keyword evidence="1" id="KW-0479">Metal-binding</keyword>
<sequence length="221" mass="23694">MFQFGGSVLVPLGLPITVAVVLPAGHSITDVENRSVPTHASGGPSLAVSLGQEPAVAPEIHADTDDASAVRAKSQLMKIEEVSEGSSTLNSAEIPPNVSEVRIKLENQDSTSRHTFSCEVCQRVFSCFGYLKRHMTSTHSNKLPKDLLRYQLRGHNRKTVSRSRALRGEESEGSLTTDDDARNSGTDSEASLPASQVSECTSSANSEATLPMSVENQIEDD</sequence>
<evidence type="ECO:0000313" key="6">
    <source>
        <dbReference type="Proteomes" id="UP001497525"/>
    </source>
</evidence>
<feature type="signal peptide" evidence="3">
    <location>
        <begin position="1"/>
        <end position="19"/>
    </location>
</feature>
<dbReference type="SMART" id="SM00355">
    <property type="entry name" value="ZnF_C2H2"/>
    <property type="match status" value="1"/>
</dbReference>
<dbReference type="SUPFAM" id="SSF57667">
    <property type="entry name" value="beta-beta-alpha zinc fingers"/>
    <property type="match status" value="1"/>
</dbReference>
<evidence type="ECO:0000256" key="2">
    <source>
        <dbReference type="SAM" id="MobiDB-lite"/>
    </source>
</evidence>